<evidence type="ECO:0000313" key="3">
    <source>
        <dbReference type="Proteomes" id="UP001595772"/>
    </source>
</evidence>
<keyword evidence="3" id="KW-1185">Reference proteome</keyword>
<evidence type="ECO:0000256" key="1">
    <source>
        <dbReference type="SAM" id="Phobius"/>
    </source>
</evidence>
<dbReference type="PANTHER" id="PTHR37305:SF1">
    <property type="entry name" value="MEMBRANE PROTEIN"/>
    <property type="match status" value="1"/>
</dbReference>
<feature type="transmembrane region" description="Helical" evidence="1">
    <location>
        <begin position="110"/>
        <end position="133"/>
    </location>
</feature>
<comment type="caution">
    <text evidence="2">The sequence shown here is derived from an EMBL/GenBank/DDBJ whole genome shotgun (WGS) entry which is preliminary data.</text>
</comment>
<gene>
    <name evidence="2" type="ORF">ACFOUV_11050</name>
</gene>
<keyword evidence="1" id="KW-1133">Transmembrane helix</keyword>
<feature type="transmembrane region" description="Helical" evidence="1">
    <location>
        <begin position="202"/>
        <end position="227"/>
    </location>
</feature>
<protein>
    <submittedName>
        <fullName evidence="2">ABC transporter permease</fullName>
    </submittedName>
</protein>
<sequence length="317" mass="36203">MSNFFNLVYNELTKIYIQKSTWFMYIILAIIILGLGIIANIYGEFEEAYEQENWREALQEENEVLTKEMEEEEFLQGINSSFIETNNYYLENDIQPAGYGAWQYVMENEMLLSIVSLLTIIVAAGIVANEFRWGTIKLLLIRPISRTKILASKYVAVLCFSLFTLLFVLLFSWIVGAIFFGVEGLNPYIVLEKSTGLEYVSVIGEIVSGYGFQLVTLVMMATFAFMISSVFRNSALAIGTAIFLMLVGNQIVFFFMERSWAKYILFANTNLNQYTSGNTPLIEEMTLGFSVTVLIVYYAVFLLLSWLFFTKRDVAGQ</sequence>
<feature type="transmembrane region" description="Helical" evidence="1">
    <location>
        <begin position="154"/>
        <end position="182"/>
    </location>
</feature>
<proteinExistence type="predicted"/>
<keyword evidence="1" id="KW-0812">Transmembrane</keyword>
<reference evidence="3" key="1">
    <citation type="journal article" date="2019" name="Int. J. Syst. Evol. Microbiol.">
        <title>The Global Catalogue of Microorganisms (GCM) 10K type strain sequencing project: providing services to taxonomists for standard genome sequencing and annotation.</title>
        <authorList>
            <consortium name="The Broad Institute Genomics Platform"/>
            <consortium name="The Broad Institute Genome Sequencing Center for Infectious Disease"/>
            <person name="Wu L."/>
            <person name="Ma J."/>
        </authorList>
    </citation>
    <scope>NUCLEOTIDE SEQUENCE [LARGE SCALE GENOMIC DNA]</scope>
    <source>
        <strain evidence="3">IBRC-M 10703</strain>
    </source>
</reference>
<organism evidence="2 3">
    <name type="scientific">Oceanobacillus longus</name>
    <dbReference type="NCBI Taxonomy" id="930120"/>
    <lineage>
        <taxon>Bacteria</taxon>
        <taxon>Bacillati</taxon>
        <taxon>Bacillota</taxon>
        <taxon>Bacilli</taxon>
        <taxon>Bacillales</taxon>
        <taxon>Bacillaceae</taxon>
        <taxon>Oceanobacillus</taxon>
    </lineage>
</organism>
<dbReference type="PANTHER" id="PTHR37305">
    <property type="entry name" value="INTEGRAL MEMBRANE PROTEIN-RELATED"/>
    <property type="match status" value="1"/>
</dbReference>
<keyword evidence="1" id="KW-0472">Membrane</keyword>
<evidence type="ECO:0000313" key="2">
    <source>
        <dbReference type="EMBL" id="MFC4024331.1"/>
    </source>
</evidence>
<dbReference type="Proteomes" id="UP001595772">
    <property type="component" value="Unassembled WGS sequence"/>
</dbReference>
<dbReference type="EMBL" id="JBHSAO010000008">
    <property type="protein sequence ID" value="MFC4024331.1"/>
    <property type="molecule type" value="Genomic_DNA"/>
</dbReference>
<feature type="transmembrane region" description="Helical" evidence="1">
    <location>
        <begin position="234"/>
        <end position="256"/>
    </location>
</feature>
<dbReference type="Pfam" id="PF12679">
    <property type="entry name" value="ABC2_membrane_2"/>
    <property type="match status" value="1"/>
</dbReference>
<name>A0ABV8H250_9BACI</name>
<accession>A0ABV8H250</accession>
<feature type="transmembrane region" description="Helical" evidence="1">
    <location>
        <begin position="287"/>
        <end position="309"/>
    </location>
</feature>
<dbReference type="RefSeq" id="WP_379496831.1">
    <property type="nucleotide sequence ID" value="NZ_JBHSAO010000008.1"/>
</dbReference>
<feature type="transmembrane region" description="Helical" evidence="1">
    <location>
        <begin position="21"/>
        <end position="42"/>
    </location>
</feature>